<evidence type="ECO:0000256" key="11">
    <source>
        <dbReference type="ARBA" id="ARBA00023120"/>
    </source>
</evidence>
<keyword evidence="10" id="KW-1039">Host endosome</keyword>
<keyword evidence="12 15" id="KW-0238">DNA-binding</keyword>
<accession>A0A385PIC0</accession>
<keyword evidence="11 15" id="KW-1176">Cytoplasmic inwards viral transport</keyword>
<comment type="similarity">
    <text evidence="15">Belongs to the papillomaviridae L2 protein family.</text>
</comment>
<keyword evidence="9 15" id="KW-1177">Microtubular inwards viral transport</keyword>
<protein>
    <recommendedName>
        <fullName evidence="15">Minor capsid protein L2</fullName>
    </recommendedName>
</protein>
<gene>
    <name evidence="15" type="primary">L2</name>
</gene>
<evidence type="ECO:0000256" key="15">
    <source>
        <dbReference type="HAMAP-Rule" id="MF_04003"/>
    </source>
</evidence>
<name>A0A385PIC0_9PAPI</name>
<comment type="function">
    <text evidence="15">Minor protein of the capsid that localizes along the inner surface of the virion, within the central cavities beneath the L1 pentamers. Plays a role in capsid stabilization through interaction with the major capsid protein L1. Once the virion enters the host cell, L2 escorts the genomic DNA into the nucleus by promoting escape from the endosomal compartments and traffic through the host Golgi network. Mechanistically, the C-terminus of L2 possesses a cell-penetrating peptide that protudes from the host endosome, interacts with host cytoplasmic retromer cargo and thereby mediates the capsid delivery to the host trans-Golgi network. Plays a role through its interaction with host dynein in the intracellular microtubule-dependent transport of viral capsid toward the nucleus. Mediates the viral genome import into the nucleus through binding to host importins. Once within the nucleus, L2 localizes viral genomes to host PML bodies in order to activate early gene expression for establishment of infection. Later on, promotes late gene expression by interacting with the viral E2 protein and by inhibiting its transcriptional activation functions. During virion assembly, encapsidates the genome by direct interaction with the viral DNA.</text>
</comment>
<dbReference type="GO" id="GO:0019028">
    <property type="term" value="C:viral capsid"/>
    <property type="evidence" value="ECO:0007669"/>
    <property type="project" value="UniProtKB-UniRule"/>
</dbReference>
<keyword evidence="1 15" id="KW-1163">Viral penetration into host nucleus</keyword>
<dbReference type="GO" id="GO:0046718">
    <property type="term" value="P:symbiont entry into host cell"/>
    <property type="evidence" value="ECO:0007669"/>
    <property type="project" value="UniProtKB-KW"/>
</dbReference>
<evidence type="ECO:0000256" key="2">
    <source>
        <dbReference type="ARBA" id="ARBA00022553"/>
    </source>
</evidence>
<dbReference type="GO" id="GO:0075732">
    <property type="term" value="P:viral penetration into host nucleus"/>
    <property type="evidence" value="ECO:0007669"/>
    <property type="project" value="UniProtKB-KW"/>
</dbReference>
<evidence type="ECO:0000256" key="14">
    <source>
        <dbReference type="ARBA" id="ARBA00023296"/>
    </source>
</evidence>
<dbReference type="GO" id="GO:0003677">
    <property type="term" value="F:DNA binding"/>
    <property type="evidence" value="ECO:0007669"/>
    <property type="project" value="UniProtKB-UniRule"/>
</dbReference>
<keyword evidence="8 15" id="KW-0426">Late protein</keyword>
<dbReference type="HAMAP" id="MF_04003">
    <property type="entry name" value="PPV_L2"/>
    <property type="match status" value="1"/>
</dbReference>
<evidence type="ECO:0000256" key="16">
    <source>
        <dbReference type="SAM" id="MobiDB-lite"/>
    </source>
</evidence>
<keyword evidence="2 15" id="KW-0597">Phosphoprotein</keyword>
<comment type="subcellular location">
    <subcellularLocation>
        <location evidence="15">Virion</location>
    </subcellularLocation>
    <subcellularLocation>
        <location evidence="15">Host nucleus</location>
    </subcellularLocation>
</comment>
<keyword evidence="4 15" id="KW-1048">Host nucleus</keyword>
<keyword evidence="14 15" id="KW-1160">Virus entry into host cell</keyword>
<evidence type="ECO:0000256" key="4">
    <source>
        <dbReference type="ARBA" id="ARBA00022562"/>
    </source>
</evidence>
<feature type="region of interest" description="Disordered" evidence="16">
    <location>
        <begin position="81"/>
        <end position="122"/>
    </location>
</feature>
<dbReference type="GO" id="GO:0042025">
    <property type="term" value="C:host cell nucleus"/>
    <property type="evidence" value="ECO:0007669"/>
    <property type="project" value="UniProtKB-SubCell"/>
</dbReference>
<keyword evidence="6" id="KW-1040">Host Golgi apparatus</keyword>
<evidence type="ECO:0000256" key="6">
    <source>
        <dbReference type="ARBA" id="ARBA00022812"/>
    </source>
</evidence>
<evidence type="ECO:0000256" key="3">
    <source>
        <dbReference type="ARBA" id="ARBA00022561"/>
    </source>
</evidence>
<evidence type="ECO:0000256" key="10">
    <source>
        <dbReference type="ARBA" id="ARBA00023046"/>
    </source>
</evidence>
<keyword evidence="3 15" id="KW-0167">Capsid protein</keyword>
<dbReference type="GO" id="GO:0075521">
    <property type="term" value="P:microtubule-dependent intracellular transport of viral material towards nucleus"/>
    <property type="evidence" value="ECO:0007669"/>
    <property type="project" value="UniProtKB-UniRule"/>
</dbReference>
<keyword evidence="13 15" id="KW-1015">Disulfide bond</keyword>
<evidence type="ECO:0000256" key="5">
    <source>
        <dbReference type="ARBA" id="ARBA00022581"/>
    </source>
</evidence>
<dbReference type="GO" id="GO:0005198">
    <property type="term" value="F:structural molecule activity"/>
    <property type="evidence" value="ECO:0007669"/>
    <property type="project" value="UniProtKB-UniRule"/>
</dbReference>
<sequence length="524" mass="57461">MYKAKRLKRDTVENIYRQCQVTGNCPPDVVNKVEQTTLADILLKIFGSVIYLGGLGIGSGSGAGSTGFRPISETVPLESIPSETTNVEVPSIRPARPNRPTTFGTRIDPISSAGNRPRPVNPRGPAIVPLSENGLPDPTIISTGAGPGTGINDFEVLTTVDTFEDINTVSGHPTVLHGQEDIAILEVTPIDSVPHRVVIEHPHTEASVNIIESTLPPPDSLNVFVDPTFTGIHVGEEIELQPINTIDEFEIEENIPRTSTPARVLDAAIGRVRSLYNRIVEQVPTRNVDFLGQPSRAIVFEYENPAFQDDVSLTFERDLNEIAAAPDPAFTDVIQLNRPQFSETKEGLVRFSRLGSRGKISTRSGTLLRQKVHFYYDVSPIPTISESIELQPINDSSDVLTIVDELSRSTFINPVFEENITEDALIDDVTNTFSDSHLALLGDEEEEQIVVPTLVNNNISKPFVGDYFSTFTTIGDTTEAIVPLVPNGSLTPVLPAVYIDPFGADFYLHPALIKRKKRKYSEIF</sequence>
<comment type="caution">
    <text evidence="15">Lacks conserved residue(s) required for the propagation of feature annotation.</text>
</comment>
<evidence type="ECO:0000256" key="1">
    <source>
        <dbReference type="ARBA" id="ARBA00022524"/>
    </source>
</evidence>
<keyword evidence="5 15" id="KW-0945">Host-virus interaction</keyword>
<comment type="PTM">
    <text evidence="15">Highly phosphorylated.</text>
</comment>
<evidence type="ECO:0000256" key="8">
    <source>
        <dbReference type="ARBA" id="ARBA00022921"/>
    </source>
</evidence>
<evidence type="ECO:0000256" key="13">
    <source>
        <dbReference type="ARBA" id="ARBA00023157"/>
    </source>
</evidence>
<dbReference type="InterPro" id="IPR000784">
    <property type="entry name" value="Late_L2"/>
</dbReference>
<keyword evidence="7 15" id="KW-0946">Virion</keyword>
<proteinExistence type="inferred from homology"/>
<feature type="disulfide bond" evidence="15">
    <location>
        <begin position="19"/>
        <end position="25"/>
    </location>
</feature>
<dbReference type="Pfam" id="PF00513">
    <property type="entry name" value="Late_protein_L2"/>
    <property type="match status" value="1"/>
</dbReference>
<organism evidence="17">
    <name type="scientific">Human papillomavirus</name>
    <dbReference type="NCBI Taxonomy" id="10566"/>
    <lineage>
        <taxon>Viruses</taxon>
        <taxon>Monodnaviria</taxon>
        <taxon>Shotokuvirae</taxon>
        <taxon>Cossaviricota</taxon>
        <taxon>Papovaviricetes</taxon>
        <taxon>Zurhausenvirales</taxon>
        <taxon>Papillomaviridae</taxon>
    </lineage>
</organism>
<dbReference type="GO" id="GO:0043657">
    <property type="term" value="C:host cell"/>
    <property type="evidence" value="ECO:0007669"/>
    <property type="project" value="GOC"/>
</dbReference>
<dbReference type="EMBL" id="MH777186">
    <property type="protein sequence ID" value="AYA93591.1"/>
    <property type="molecule type" value="Genomic_DNA"/>
</dbReference>
<comment type="subunit">
    <text evidence="15">Interacts with major capsid protein L1. Interacts with E2; this interaction inhibits E2 transcriptional activity but not the DNA replication function E2. Interacts with host HSPA8; this interaction is required for L2 nuclear translocation. Interacts with host importins KPNB2 and KPNB3. Forms a complex with importin alpha2-beta1 heterodimers via interaction with the importin alpha2 adapter. Interacts with host DYNLT1; this interaction is essential for virus intracellular transport during entry. Interacts (via C-terminus) with host retromer subunits VPS35 AND VPS29.</text>
</comment>
<reference evidence="17" key="1">
    <citation type="journal article" date="2018" name="Nat. Med.">
        <title>Expanded skin virome in DOCK8-deficient patients.</title>
        <authorList>
            <consortium name="NISC Comparative Sequencing Program"/>
            <person name="Tirosh O."/>
            <person name="Conlan S."/>
            <person name="Deming C."/>
            <person name="Lee-Lin S.Q."/>
            <person name="Huang X."/>
            <person name="Su H.C."/>
            <person name="Freeman A.F."/>
            <person name="Segre J.A."/>
            <person name="Kong H.H."/>
        </authorList>
    </citation>
    <scope>NUCLEOTIDE SEQUENCE</scope>
    <source>
        <strain evidence="17">HPV-mSK_038</strain>
    </source>
</reference>
<evidence type="ECO:0000256" key="7">
    <source>
        <dbReference type="ARBA" id="ARBA00022844"/>
    </source>
</evidence>
<evidence type="ECO:0000256" key="12">
    <source>
        <dbReference type="ARBA" id="ARBA00023125"/>
    </source>
</evidence>
<evidence type="ECO:0000256" key="9">
    <source>
        <dbReference type="ARBA" id="ARBA00022952"/>
    </source>
</evidence>
<evidence type="ECO:0000313" key="17">
    <source>
        <dbReference type="EMBL" id="AYA93591.1"/>
    </source>
</evidence>